<comment type="cofactor">
    <cofactor evidence="15 17">
        <name>[4Fe-4S] cluster</name>
        <dbReference type="ChEBI" id="CHEBI:49883"/>
    </cofactor>
    <text evidence="15 17">Binds 1 [4Fe-4S] cluster. The cluster is coordinated with 3 cysteines and an exchangeable S-adenosyl-L-methionine.</text>
</comment>
<comment type="function">
    <text evidence="13">Involved in the heme biosynthesis. Catalyzes the anaerobic oxidative decarboxylation of propionate groups of rings A and B of coproporphyrinogen III to yield the vinyl groups in protoporphyrinogen IX.</text>
</comment>
<dbReference type="InterPro" id="IPR058240">
    <property type="entry name" value="rSAM_sf"/>
</dbReference>
<dbReference type="GO" id="GO:0046872">
    <property type="term" value="F:metal ion binding"/>
    <property type="evidence" value="ECO:0007669"/>
    <property type="project" value="UniProtKB-KW"/>
</dbReference>
<feature type="binding site" evidence="16">
    <location>
        <position position="176"/>
    </location>
    <ligand>
        <name>S-adenosyl-L-methionine</name>
        <dbReference type="ChEBI" id="CHEBI:59789"/>
        <label>2</label>
    </ligand>
</feature>
<organism evidence="19 20">
    <name type="scientific">Fluviicoccus keumensis</name>
    <dbReference type="NCBI Taxonomy" id="1435465"/>
    <lineage>
        <taxon>Bacteria</taxon>
        <taxon>Pseudomonadati</taxon>
        <taxon>Pseudomonadota</taxon>
        <taxon>Gammaproteobacteria</taxon>
        <taxon>Moraxellales</taxon>
        <taxon>Moraxellaceae</taxon>
        <taxon>Fluviicoccus</taxon>
    </lineage>
</organism>
<dbReference type="CDD" id="cd01335">
    <property type="entry name" value="Radical_SAM"/>
    <property type="match status" value="1"/>
</dbReference>
<dbReference type="InterPro" id="IPR004558">
    <property type="entry name" value="Coprogen_oxidase_HemN"/>
</dbReference>
<evidence type="ECO:0000256" key="12">
    <source>
        <dbReference type="ARBA" id="ARBA00023244"/>
    </source>
</evidence>
<comment type="pathway">
    <text evidence="2 15">Porphyrin-containing compound metabolism; protoporphyrin-IX biosynthesis; protoporphyrinogen-IX from coproporphyrinogen-III (AdoMet route): step 1/1.</text>
</comment>
<reference evidence="19 20" key="1">
    <citation type="submission" date="2019-02" db="EMBL/GenBank/DDBJ databases">
        <title>Genomic Encyclopedia of Type Strains, Phase IV (KMG-IV): sequencing the most valuable type-strain genomes for metagenomic binning, comparative biology and taxonomic classification.</title>
        <authorList>
            <person name="Goeker M."/>
        </authorList>
    </citation>
    <scope>NUCLEOTIDE SEQUENCE [LARGE SCALE GENOMIC DNA]</scope>
    <source>
        <strain evidence="19 20">DSM 105135</strain>
    </source>
</reference>
<keyword evidence="10 15" id="KW-0408">Iron</keyword>
<keyword evidence="7 15" id="KW-0949">S-adenosyl-L-methionine</keyword>
<evidence type="ECO:0000256" key="16">
    <source>
        <dbReference type="PIRSR" id="PIRSR000167-1"/>
    </source>
</evidence>
<dbReference type="SMART" id="SM00729">
    <property type="entry name" value="Elp3"/>
    <property type="match status" value="1"/>
</dbReference>
<feature type="binding site" evidence="17">
    <location>
        <position position="70"/>
    </location>
    <ligand>
        <name>[4Fe-4S] cluster</name>
        <dbReference type="ChEBI" id="CHEBI:49883"/>
        <note>4Fe-4S-S-AdoMet</note>
    </ligand>
</feature>
<evidence type="ECO:0000256" key="15">
    <source>
        <dbReference type="PIRNR" id="PIRNR000167"/>
    </source>
</evidence>
<dbReference type="Gene3D" id="3.30.750.200">
    <property type="match status" value="1"/>
</dbReference>
<dbReference type="GO" id="GO:0051539">
    <property type="term" value="F:4 iron, 4 sulfur cluster binding"/>
    <property type="evidence" value="ECO:0007669"/>
    <property type="project" value="UniProtKB-KW"/>
</dbReference>
<dbReference type="PANTHER" id="PTHR13932">
    <property type="entry name" value="COPROPORPHYRINIGEN III OXIDASE"/>
    <property type="match status" value="1"/>
</dbReference>
<dbReference type="InterPro" id="IPR034505">
    <property type="entry name" value="Coproporphyrinogen-III_oxidase"/>
</dbReference>
<gene>
    <name evidence="19" type="ORF">EV700_2942</name>
</gene>
<dbReference type="InterPro" id="IPR006638">
    <property type="entry name" value="Elp3/MiaA/NifB-like_rSAM"/>
</dbReference>
<dbReference type="Gene3D" id="1.10.10.920">
    <property type="match status" value="1"/>
</dbReference>
<dbReference type="Proteomes" id="UP000292423">
    <property type="component" value="Unassembled WGS sequence"/>
</dbReference>
<protein>
    <recommendedName>
        <fullName evidence="15">Coproporphyrinogen-III oxidase</fullName>
        <ecNumber evidence="15">1.3.98.3</ecNumber>
    </recommendedName>
</protein>
<dbReference type="EC" id="1.3.98.3" evidence="15"/>
<comment type="subcellular location">
    <subcellularLocation>
        <location evidence="1 15">Cytoplasm</location>
    </subcellularLocation>
</comment>
<evidence type="ECO:0000256" key="10">
    <source>
        <dbReference type="ARBA" id="ARBA00023004"/>
    </source>
</evidence>
<evidence type="ECO:0000313" key="19">
    <source>
        <dbReference type="EMBL" id="RZU37074.1"/>
    </source>
</evidence>
<evidence type="ECO:0000256" key="14">
    <source>
        <dbReference type="ARBA" id="ARBA00048321"/>
    </source>
</evidence>
<dbReference type="InterPro" id="IPR007197">
    <property type="entry name" value="rSAM"/>
</dbReference>
<keyword evidence="11 15" id="KW-0411">Iron-sulfur</keyword>
<dbReference type="GO" id="GO:0004109">
    <property type="term" value="F:coproporphyrinogen oxidase activity"/>
    <property type="evidence" value="ECO:0007669"/>
    <property type="project" value="InterPro"/>
</dbReference>
<dbReference type="OrthoDB" id="9808022at2"/>
<feature type="binding site" evidence="16">
    <location>
        <position position="213"/>
    </location>
    <ligand>
        <name>S-adenosyl-L-methionine</name>
        <dbReference type="ChEBI" id="CHEBI:59789"/>
        <label>2</label>
    </ligand>
</feature>
<comment type="subunit">
    <text evidence="4">Monomer.</text>
</comment>
<feature type="binding site" evidence="16">
    <location>
        <position position="149"/>
    </location>
    <ligand>
        <name>S-adenosyl-L-methionine</name>
        <dbReference type="ChEBI" id="CHEBI:59789"/>
        <label>1</label>
    </ligand>
</feature>
<dbReference type="PIRSF" id="PIRSF000167">
    <property type="entry name" value="HemN"/>
    <property type="match status" value="1"/>
</dbReference>
<dbReference type="PROSITE" id="PS51918">
    <property type="entry name" value="RADICAL_SAM"/>
    <property type="match status" value="1"/>
</dbReference>
<evidence type="ECO:0000256" key="7">
    <source>
        <dbReference type="ARBA" id="ARBA00022691"/>
    </source>
</evidence>
<keyword evidence="8 15" id="KW-0479">Metal-binding</keyword>
<feature type="domain" description="Radical SAM core" evidence="18">
    <location>
        <begin position="48"/>
        <end position="284"/>
    </location>
</feature>
<feature type="binding site" evidence="16">
    <location>
        <begin position="115"/>
        <end position="116"/>
    </location>
    <ligand>
        <name>S-adenosyl-L-methionine</name>
        <dbReference type="ChEBI" id="CHEBI:59789"/>
        <label>2</label>
    </ligand>
</feature>
<dbReference type="GO" id="GO:0005737">
    <property type="term" value="C:cytoplasm"/>
    <property type="evidence" value="ECO:0007669"/>
    <property type="project" value="UniProtKB-SubCell"/>
</dbReference>
<keyword evidence="20" id="KW-1185">Reference proteome</keyword>
<feature type="binding site" evidence="16">
    <location>
        <position position="247"/>
    </location>
    <ligand>
        <name>S-adenosyl-L-methionine</name>
        <dbReference type="ChEBI" id="CHEBI:59789"/>
        <label>2</label>
    </ligand>
</feature>
<dbReference type="RefSeq" id="WP_130415153.1">
    <property type="nucleotide sequence ID" value="NZ_SHKX01000015.1"/>
</dbReference>
<evidence type="ECO:0000256" key="13">
    <source>
        <dbReference type="ARBA" id="ARBA00024295"/>
    </source>
</evidence>
<sequence>MNNALIFDPELLQRYDLSGPRYTSYPTAVQFHEGFGEEAYREAIAASNTAARPLSLYVHLPFCGVVCYYCACNKIITANRKRASPYLADLHREIELQSALFTPGREVRQLHWGGGTPTFISDEEMSALMNKLRGHFTFLDNDEGDYSIEIDPREVTPAKIAHLRQLGFNRMSFGVQDFDPVVQKAVNRIQTVKETFDAVDAARANGFKSINIDLIYGLPFQTVDSFAVTLEKILELSPDRLSVFNYAHMPHLFKVQKQMDADTLPSPAVKLAILQYVIEKLTAEGYVYIGMDHFAKPDDELALAQEHGTLYRNFQGYSTHAGCDLVAMGITSIGMVDDTYSQNVKSLEEYHERVSAGKLPVYRGVKLTEDDKLRRAVITELICHFSVDMAAMGHAWNIDFSTYFAKELAQLQDMAADGLINLSDGRIQVQPRGRLLIRNVCMVFDAYLKNEESKKRFSRVI</sequence>
<evidence type="ECO:0000256" key="4">
    <source>
        <dbReference type="ARBA" id="ARBA00011245"/>
    </source>
</evidence>
<feature type="binding site" evidence="16">
    <location>
        <begin position="69"/>
        <end position="71"/>
    </location>
    <ligand>
        <name>S-adenosyl-L-methionine</name>
        <dbReference type="ChEBI" id="CHEBI:59789"/>
        <label>2</label>
    </ligand>
</feature>
<evidence type="ECO:0000256" key="6">
    <source>
        <dbReference type="ARBA" id="ARBA00022490"/>
    </source>
</evidence>
<feature type="binding site" evidence="17">
    <location>
        <position position="67"/>
    </location>
    <ligand>
        <name>[4Fe-4S] cluster</name>
        <dbReference type="ChEBI" id="CHEBI:49883"/>
        <note>4Fe-4S-S-AdoMet</note>
    </ligand>
</feature>
<dbReference type="UniPathway" id="UPA00251">
    <property type="reaction ID" value="UER00323"/>
</dbReference>
<dbReference type="EMBL" id="SHKX01000015">
    <property type="protein sequence ID" value="RZU37074.1"/>
    <property type="molecule type" value="Genomic_DNA"/>
</dbReference>
<dbReference type="SFLD" id="SFLDG01065">
    <property type="entry name" value="anaerobic_coproporphyrinogen-I"/>
    <property type="match status" value="1"/>
</dbReference>
<evidence type="ECO:0000256" key="5">
    <source>
        <dbReference type="ARBA" id="ARBA00022485"/>
    </source>
</evidence>
<accession>A0A4Q7YJP3</accession>
<dbReference type="SUPFAM" id="SSF102114">
    <property type="entry name" value="Radical SAM enzymes"/>
    <property type="match status" value="1"/>
</dbReference>
<dbReference type="Pfam" id="PF04055">
    <property type="entry name" value="Radical_SAM"/>
    <property type="match status" value="1"/>
</dbReference>
<evidence type="ECO:0000256" key="9">
    <source>
        <dbReference type="ARBA" id="ARBA00023002"/>
    </source>
</evidence>
<keyword evidence="12 15" id="KW-0627">Porphyrin biosynthesis</keyword>
<evidence type="ECO:0000256" key="3">
    <source>
        <dbReference type="ARBA" id="ARBA00005493"/>
    </source>
</evidence>
<dbReference type="FunFam" id="1.10.10.920:FF:000001">
    <property type="entry name" value="Coproporphyrinogen-III oxidase"/>
    <property type="match status" value="1"/>
</dbReference>
<dbReference type="Pfam" id="PF06969">
    <property type="entry name" value="HemN_C"/>
    <property type="match status" value="1"/>
</dbReference>
<feature type="binding site" evidence="16">
    <location>
        <position position="114"/>
    </location>
    <ligand>
        <name>S-adenosyl-L-methionine</name>
        <dbReference type="ChEBI" id="CHEBI:59789"/>
        <label>1</label>
    </ligand>
</feature>
<dbReference type="AlphaFoldDB" id="A0A4Q7YJP3"/>
<comment type="catalytic activity">
    <reaction evidence="14 15">
        <text>coproporphyrinogen III + 2 S-adenosyl-L-methionine = protoporphyrinogen IX + 2 5'-deoxyadenosine + 2 L-methionine + 2 CO2</text>
        <dbReference type="Rhea" id="RHEA:15425"/>
        <dbReference type="ChEBI" id="CHEBI:16526"/>
        <dbReference type="ChEBI" id="CHEBI:17319"/>
        <dbReference type="ChEBI" id="CHEBI:57307"/>
        <dbReference type="ChEBI" id="CHEBI:57309"/>
        <dbReference type="ChEBI" id="CHEBI:57844"/>
        <dbReference type="ChEBI" id="CHEBI:59789"/>
        <dbReference type="EC" id="1.3.98.3"/>
    </reaction>
</comment>
<feature type="binding site" evidence="16">
    <location>
        <position position="57"/>
    </location>
    <ligand>
        <name>S-adenosyl-L-methionine</name>
        <dbReference type="ChEBI" id="CHEBI:59789"/>
        <label>1</label>
    </ligand>
</feature>
<keyword evidence="5 15" id="KW-0004">4Fe-4S</keyword>
<comment type="similarity">
    <text evidence="3 15">Belongs to the anaerobic coproporphyrinogen-III oxidase family.</text>
</comment>
<feature type="binding site" evidence="16">
    <location>
        <position position="188"/>
    </location>
    <ligand>
        <name>S-adenosyl-L-methionine</name>
        <dbReference type="ChEBI" id="CHEBI:59789"/>
        <label>2</label>
    </ligand>
</feature>
<evidence type="ECO:0000256" key="17">
    <source>
        <dbReference type="PIRSR" id="PIRSR000167-2"/>
    </source>
</evidence>
<dbReference type="FunFam" id="3.80.30.20:FF:000012">
    <property type="entry name" value="Coproporphyrinogen-III oxidase"/>
    <property type="match status" value="1"/>
</dbReference>
<dbReference type="GO" id="GO:0051989">
    <property type="term" value="F:coproporphyrinogen dehydrogenase activity"/>
    <property type="evidence" value="ECO:0007669"/>
    <property type="project" value="UniProtKB-EC"/>
</dbReference>
<feature type="binding site" evidence="17">
    <location>
        <position position="63"/>
    </location>
    <ligand>
        <name>[4Fe-4S] cluster</name>
        <dbReference type="ChEBI" id="CHEBI:49883"/>
        <note>4Fe-4S-S-AdoMet</note>
    </ligand>
</feature>
<keyword evidence="9 15" id="KW-0560">Oxidoreductase</keyword>
<evidence type="ECO:0000313" key="20">
    <source>
        <dbReference type="Proteomes" id="UP000292423"/>
    </source>
</evidence>
<name>A0A4Q7YJP3_9GAMM</name>
<evidence type="ECO:0000256" key="1">
    <source>
        <dbReference type="ARBA" id="ARBA00004496"/>
    </source>
</evidence>
<evidence type="ECO:0000256" key="2">
    <source>
        <dbReference type="ARBA" id="ARBA00004785"/>
    </source>
</evidence>
<evidence type="ECO:0000256" key="11">
    <source>
        <dbReference type="ARBA" id="ARBA00023014"/>
    </source>
</evidence>
<dbReference type="InterPro" id="IPR010723">
    <property type="entry name" value="HemN_C"/>
</dbReference>
<dbReference type="GO" id="GO:0006782">
    <property type="term" value="P:protoporphyrinogen IX biosynthetic process"/>
    <property type="evidence" value="ECO:0007669"/>
    <property type="project" value="UniProtKB-UniPathway"/>
</dbReference>
<evidence type="ECO:0000259" key="18">
    <source>
        <dbReference type="PROSITE" id="PS51918"/>
    </source>
</evidence>
<proteinExistence type="inferred from homology"/>
<dbReference type="NCBIfam" id="TIGR00538">
    <property type="entry name" value="hemN"/>
    <property type="match status" value="1"/>
</dbReference>
<keyword evidence="6 15" id="KW-0963">Cytoplasm</keyword>
<feature type="binding site" evidence="16">
    <location>
        <position position="333"/>
    </location>
    <ligand>
        <name>S-adenosyl-L-methionine</name>
        <dbReference type="ChEBI" id="CHEBI:59789"/>
        <label>1</label>
    </ligand>
</feature>
<dbReference type="SFLD" id="SFLDS00029">
    <property type="entry name" value="Radical_SAM"/>
    <property type="match status" value="1"/>
</dbReference>
<evidence type="ECO:0000256" key="8">
    <source>
        <dbReference type="ARBA" id="ARBA00022723"/>
    </source>
</evidence>
<dbReference type="PANTHER" id="PTHR13932:SF6">
    <property type="entry name" value="OXYGEN-INDEPENDENT COPROPORPHYRINOGEN III OXIDASE"/>
    <property type="match status" value="1"/>
</dbReference>
<comment type="caution">
    <text evidence="19">The sequence shown here is derived from an EMBL/GenBank/DDBJ whole genome shotgun (WGS) entry which is preliminary data.</text>
</comment>